<evidence type="ECO:0000259" key="13">
    <source>
        <dbReference type="SMART" id="SM00859"/>
    </source>
</evidence>
<dbReference type="InterPro" id="IPR036291">
    <property type="entry name" value="NAD(P)-bd_dom_sf"/>
</dbReference>
<keyword evidence="5" id="KW-0028">Amino-acid biosynthesis</keyword>
<organism evidence="14 15">
    <name type="scientific">Cyanidium caldarium</name>
    <name type="common">Red alga</name>
    <dbReference type="NCBI Taxonomy" id="2771"/>
    <lineage>
        <taxon>Eukaryota</taxon>
        <taxon>Rhodophyta</taxon>
        <taxon>Bangiophyceae</taxon>
        <taxon>Cyanidiales</taxon>
        <taxon>Cyanidiaceae</taxon>
        <taxon>Cyanidium</taxon>
    </lineage>
</organism>
<evidence type="ECO:0000256" key="10">
    <source>
        <dbReference type="ARBA" id="ARBA00049864"/>
    </source>
</evidence>
<keyword evidence="7" id="KW-0521">NADP</keyword>
<dbReference type="EC" id="1.2.1.11" evidence="4"/>
<evidence type="ECO:0000313" key="15">
    <source>
        <dbReference type="Proteomes" id="UP001301350"/>
    </source>
</evidence>
<feature type="domain" description="Semialdehyde dehydrogenase NAD-binding" evidence="13">
    <location>
        <begin position="83"/>
        <end position="211"/>
    </location>
</feature>
<dbReference type="AlphaFoldDB" id="A0AAV9IZA5"/>
<evidence type="ECO:0000256" key="8">
    <source>
        <dbReference type="ARBA" id="ARBA00023002"/>
    </source>
</evidence>
<dbReference type="Pfam" id="PF02774">
    <property type="entry name" value="Semialdhyde_dhC"/>
    <property type="match status" value="1"/>
</dbReference>
<dbReference type="Gene3D" id="3.30.360.10">
    <property type="entry name" value="Dihydrodipicolinate Reductase, domain 2"/>
    <property type="match status" value="1"/>
</dbReference>
<dbReference type="NCBIfam" id="NF006416">
    <property type="entry name" value="PRK08664.1"/>
    <property type="match status" value="1"/>
</dbReference>
<dbReference type="PANTHER" id="PTHR46718:SF1">
    <property type="entry name" value="ASPARTATE-SEMIALDEHYDE DEHYDROGENASE"/>
    <property type="match status" value="1"/>
</dbReference>
<evidence type="ECO:0000256" key="5">
    <source>
        <dbReference type="ARBA" id="ARBA00022605"/>
    </source>
</evidence>
<dbReference type="CDD" id="cd18130">
    <property type="entry name" value="ASADH_C_arch_fung_like"/>
    <property type="match status" value="1"/>
</dbReference>
<dbReference type="CDD" id="cd02315">
    <property type="entry name" value="ScASADH_like_N"/>
    <property type="match status" value="1"/>
</dbReference>
<comment type="pathway">
    <text evidence="2">Amino-acid biosynthesis; L-threonine biosynthesis; L-threonine from L-aspartate: step 2/5.</text>
</comment>
<evidence type="ECO:0000256" key="11">
    <source>
        <dbReference type="ARBA" id="ARBA00049950"/>
    </source>
</evidence>
<keyword evidence="15" id="KW-1185">Reference proteome</keyword>
<name>A0AAV9IZA5_CYACA</name>
<accession>A0AAV9IZA5</accession>
<dbReference type="GO" id="GO:0009086">
    <property type="term" value="P:methionine biosynthetic process"/>
    <property type="evidence" value="ECO:0007669"/>
    <property type="project" value="UniProtKB-KW"/>
</dbReference>
<comment type="catalytic activity">
    <reaction evidence="10">
        <text>L-aspartate 4-semialdehyde + phosphate + NADP(+) = 4-phospho-L-aspartate + NADPH + H(+)</text>
        <dbReference type="Rhea" id="RHEA:24284"/>
        <dbReference type="ChEBI" id="CHEBI:15378"/>
        <dbReference type="ChEBI" id="CHEBI:43474"/>
        <dbReference type="ChEBI" id="CHEBI:57535"/>
        <dbReference type="ChEBI" id="CHEBI:57783"/>
        <dbReference type="ChEBI" id="CHEBI:58349"/>
        <dbReference type="ChEBI" id="CHEBI:537519"/>
        <dbReference type="EC" id="1.2.1.11"/>
    </reaction>
    <physiologicalReaction direction="right-to-left" evidence="10">
        <dbReference type="Rhea" id="RHEA:24286"/>
    </physiologicalReaction>
</comment>
<dbReference type="Gene3D" id="3.40.50.720">
    <property type="entry name" value="NAD(P)-binding Rossmann-like Domain"/>
    <property type="match status" value="1"/>
</dbReference>
<protein>
    <recommendedName>
        <fullName evidence="12">Aspartate-semialdehyde dehydrogenase</fullName>
        <ecNumber evidence="4">1.2.1.11</ecNumber>
    </recommendedName>
</protein>
<evidence type="ECO:0000256" key="9">
    <source>
        <dbReference type="ARBA" id="ARBA00023167"/>
    </source>
</evidence>
<dbReference type="GO" id="GO:0009088">
    <property type="term" value="P:threonine biosynthetic process"/>
    <property type="evidence" value="ECO:0007669"/>
    <property type="project" value="UniProtKB-KW"/>
</dbReference>
<dbReference type="InterPro" id="IPR051823">
    <property type="entry name" value="ASADH-related"/>
</dbReference>
<dbReference type="InterPro" id="IPR012280">
    <property type="entry name" value="Semialdhyde_DH_dimer_dom"/>
</dbReference>
<sequence>MNDAMFVQAHLSYTHRHGRREALVRGRTEWVGTWRTALRSRCRRQPAAVPPAGARRDAAPVRMAAANNVRDGVRHAPLRDPIPVAVLGATGSVGQRFVQLLEGHPWFRVVALGASQRSAGKRYAEQVAWKQATPIPSDMAGVEISECDPSLPAFRDVAVVFSGLDNQFAGDIETAFANHGKAVFSNAKNHRMDPDVPILIPSVNAEHIEAVRQQATFRSGGGFVVTNSNCSTAAMTIGLAPVFKSSSLGIDTLLVSTMQAISGAGYPGLSGMDILDNVVPYIGSEEGKMESESLKIWGQYEAQRGFVPATLTVSAMCNRVHVLDGHTEAVSLRVRDAGRRSKEELVREVVAAIEGYPSMSREHFGLPSGPARDVAYNSAQDRPQPRLDRNLGNGFTVTVGRVRPCNVLDVKLVLCGHNTVIGAAGGSILNAELATVKGLVPGVREGVGGGAAAARA</sequence>
<evidence type="ECO:0000313" key="14">
    <source>
        <dbReference type="EMBL" id="KAK4537599.1"/>
    </source>
</evidence>
<comment type="caution">
    <text evidence="14">The sequence shown here is derived from an EMBL/GenBank/DDBJ whole genome shotgun (WGS) entry which is preliminary data.</text>
</comment>
<dbReference type="NCBIfam" id="TIGR00978">
    <property type="entry name" value="asd_EA"/>
    <property type="match status" value="1"/>
</dbReference>
<keyword evidence="9" id="KW-0486">Methionine biosynthesis</keyword>
<keyword evidence="8" id="KW-0560">Oxidoreductase</keyword>
<evidence type="ECO:0000256" key="7">
    <source>
        <dbReference type="ARBA" id="ARBA00022857"/>
    </source>
</evidence>
<dbReference type="PANTHER" id="PTHR46718">
    <property type="entry name" value="ASPARTATE-SEMIALDEHYDE DEHYDROGENASE"/>
    <property type="match status" value="1"/>
</dbReference>
<evidence type="ECO:0000256" key="3">
    <source>
        <dbReference type="ARBA" id="ARBA00010584"/>
    </source>
</evidence>
<comment type="function">
    <text evidence="11">Catalyzes the NADPH-dependent formation of L-aspartate 4-semialdehyde (L-ASA) by the reductive dephosphorylation of 4-phospho-L-aspartate. Mediates the second step in the biosynthesis of amino acids that derive from aspartate (the aspartate family of amino acids), including methioinine and threonine, the latter of which is a precursor to isoleucine.</text>
</comment>
<keyword evidence="6" id="KW-0791">Threonine biosynthesis</keyword>
<dbReference type="SMART" id="SM00859">
    <property type="entry name" value="Semialdhyde_dh"/>
    <property type="match status" value="1"/>
</dbReference>
<evidence type="ECO:0000256" key="12">
    <source>
        <dbReference type="ARBA" id="ARBA00050041"/>
    </source>
</evidence>
<comment type="similarity">
    <text evidence="3">Belongs to the aspartate-semialdehyde dehydrogenase family.</text>
</comment>
<evidence type="ECO:0000256" key="6">
    <source>
        <dbReference type="ARBA" id="ARBA00022697"/>
    </source>
</evidence>
<reference evidence="14 15" key="1">
    <citation type="submission" date="2022-07" db="EMBL/GenBank/DDBJ databases">
        <title>Genome-wide signatures of adaptation to extreme environments.</title>
        <authorList>
            <person name="Cho C.H."/>
            <person name="Yoon H.S."/>
        </authorList>
    </citation>
    <scope>NUCLEOTIDE SEQUENCE [LARGE SCALE GENOMIC DNA]</scope>
    <source>
        <strain evidence="14 15">DBV 063 E5</strain>
    </source>
</reference>
<dbReference type="GO" id="GO:0051287">
    <property type="term" value="F:NAD binding"/>
    <property type="evidence" value="ECO:0007669"/>
    <property type="project" value="InterPro"/>
</dbReference>
<comment type="pathway">
    <text evidence="1">Amino-acid biosynthesis; L-methionine biosynthesis via de novo pathway; L-homoserine from L-aspartate: step 2/3.</text>
</comment>
<dbReference type="GO" id="GO:0046983">
    <property type="term" value="F:protein dimerization activity"/>
    <property type="evidence" value="ECO:0007669"/>
    <property type="project" value="InterPro"/>
</dbReference>
<dbReference type="InterPro" id="IPR005676">
    <property type="entry name" value="Asp_semi-ald_DH_pep-lack"/>
</dbReference>
<evidence type="ECO:0000256" key="4">
    <source>
        <dbReference type="ARBA" id="ARBA00013120"/>
    </source>
</evidence>
<evidence type="ECO:0000256" key="2">
    <source>
        <dbReference type="ARBA" id="ARBA00005097"/>
    </source>
</evidence>
<dbReference type="PROSITE" id="PS01103">
    <property type="entry name" value="ASD"/>
    <property type="match status" value="1"/>
</dbReference>
<dbReference type="InterPro" id="IPR000319">
    <property type="entry name" value="Asp-semialdehyde_DH_CS"/>
</dbReference>
<proteinExistence type="inferred from homology"/>
<dbReference type="EMBL" id="JANCYW010000013">
    <property type="protein sequence ID" value="KAK4537599.1"/>
    <property type="molecule type" value="Genomic_DNA"/>
</dbReference>
<gene>
    <name evidence="14" type="ORF">CDCA_CDCA13G3624</name>
</gene>
<dbReference type="SUPFAM" id="SSF51735">
    <property type="entry name" value="NAD(P)-binding Rossmann-fold domains"/>
    <property type="match status" value="1"/>
</dbReference>
<dbReference type="GO" id="GO:0050661">
    <property type="term" value="F:NADP binding"/>
    <property type="evidence" value="ECO:0007669"/>
    <property type="project" value="InterPro"/>
</dbReference>
<dbReference type="GO" id="GO:0004073">
    <property type="term" value="F:aspartate-semialdehyde dehydrogenase activity"/>
    <property type="evidence" value="ECO:0007669"/>
    <property type="project" value="UniProtKB-EC"/>
</dbReference>
<dbReference type="Proteomes" id="UP001301350">
    <property type="component" value="Unassembled WGS sequence"/>
</dbReference>
<dbReference type="SUPFAM" id="SSF55347">
    <property type="entry name" value="Glyceraldehyde-3-phosphate dehydrogenase-like, C-terminal domain"/>
    <property type="match status" value="1"/>
</dbReference>
<dbReference type="InterPro" id="IPR000534">
    <property type="entry name" value="Semialdehyde_DH_NAD-bd"/>
</dbReference>
<dbReference type="Pfam" id="PF01118">
    <property type="entry name" value="Semialdhyde_dh"/>
    <property type="match status" value="1"/>
</dbReference>
<evidence type="ECO:0000256" key="1">
    <source>
        <dbReference type="ARBA" id="ARBA00005021"/>
    </source>
</evidence>